<dbReference type="EMBL" id="JAAXOS010000018">
    <property type="protein sequence ID" value="NKY30492.1"/>
    <property type="molecule type" value="Genomic_DNA"/>
</dbReference>
<evidence type="ECO:0000313" key="2">
    <source>
        <dbReference type="EMBL" id="NKY30492.1"/>
    </source>
</evidence>
<sequence>MRVEPGGEIGELGVDGGIELGEAASCFEQSTRPRLRGGGRRNQQRTRGEQTAESEGGSNDSRHVGYPFRLDVRVAATRPGVQSIRKGVWTALGDDAPRAPAAGLPWGSLLCPDRLITAAGGVLRTIARVLLVLAALVCAAVSTPPALAAPDAVRLDDFTARKLDEVLSLRAQAPASASKAELIELLSRPFLGTPYGANMLVGSATQPEQLVIDFRRVDCFTYLDYVEALSRSADRDQFTRNLIETRYADGRVDFRQRKHFFTDWAHTTGVAAGDVTAAVSPAAVTVTKHLNAKADGGNYLPGLPVVDRAITYIPGAAVDQSVVNGLRTGDYIGAYTDQPGLDVTHVGIFVMTAAGPVFRNASSLAGNDKVVDSPFTEYVRSTPGIVVLRAL</sequence>
<organism evidence="2 3">
    <name type="scientific">Nocardia gamkensis</name>
    <dbReference type="NCBI Taxonomy" id="352869"/>
    <lineage>
        <taxon>Bacteria</taxon>
        <taxon>Bacillati</taxon>
        <taxon>Actinomycetota</taxon>
        <taxon>Actinomycetes</taxon>
        <taxon>Mycobacteriales</taxon>
        <taxon>Nocardiaceae</taxon>
        <taxon>Nocardia</taxon>
    </lineage>
</organism>
<dbReference type="AlphaFoldDB" id="A0A7X6L9U8"/>
<feature type="region of interest" description="Disordered" evidence="1">
    <location>
        <begin position="26"/>
        <end position="64"/>
    </location>
</feature>
<feature type="compositionally biased region" description="Basic residues" evidence="1">
    <location>
        <begin position="33"/>
        <end position="44"/>
    </location>
</feature>
<dbReference type="SUPFAM" id="SSF54001">
    <property type="entry name" value="Cysteine proteinases"/>
    <property type="match status" value="1"/>
</dbReference>
<dbReference type="Pfam" id="PF07313">
    <property type="entry name" value="AmiA-like"/>
    <property type="match status" value="1"/>
</dbReference>
<gene>
    <name evidence="2" type="ORF">HGB38_30385</name>
</gene>
<dbReference type="InterPro" id="IPR038765">
    <property type="entry name" value="Papain-like_cys_pep_sf"/>
</dbReference>
<dbReference type="Proteomes" id="UP000540698">
    <property type="component" value="Unassembled WGS sequence"/>
</dbReference>
<comment type="caution">
    <text evidence="2">The sequence shown here is derived from an EMBL/GenBank/DDBJ whole genome shotgun (WGS) entry which is preliminary data.</text>
</comment>
<evidence type="ECO:0000256" key="1">
    <source>
        <dbReference type="SAM" id="MobiDB-lite"/>
    </source>
</evidence>
<accession>A0A7X6L9U8</accession>
<proteinExistence type="predicted"/>
<keyword evidence="3" id="KW-1185">Reference proteome</keyword>
<dbReference type="InterPro" id="IPR010846">
    <property type="entry name" value="AmiA-like"/>
</dbReference>
<dbReference type="Gene3D" id="2.30.260.10">
    <property type="entry name" value="putative xylanase like domain"/>
    <property type="match status" value="1"/>
</dbReference>
<evidence type="ECO:0000313" key="3">
    <source>
        <dbReference type="Proteomes" id="UP000540698"/>
    </source>
</evidence>
<reference evidence="2 3" key="1">
    <citation type="submission" date="2020-04" db="EMBL/GenBank/DDBJ databases">
        <title>MicrobeNet Type strains.</title>
        <authorList>
            <person name="Nicholson A.C."/>
        </authorList>
    </citation>
    <scope>NUCLEOTIDE SEQUENCE [LARGE SCALE GENOMIC DNA]</scope>
    <source>
        <strain evidence="2 3">DSM 44956</strain>
    </source>
</reference>
<name>A0A7X6L9U8_9NOCA</name>
<protein>
    <submittedName>
        <fullName evidence="2">DUF1460 domain-containing protein</fullName>
    </submittedName>
</protein>
<dbReference type="Gene3D" id="1.10.3670.10">
    <property type="entry name" value="Putative xylanase like domain"/>
    <property type="match status" value="1"/>
</dbReference>